<keyword evidence="9" id="KW-1185">Reference proteome</keyword>
<dbReference type="AlphaFoldDB" id="A0AAD7PBC8"/>
<dbReference type="InterPro" id="IPR019787">
    <property type="entry name" value="Znf_PHD-finger"/>
</dbReference>
<dbReference type="InterPro" id="IPR013083">
    <property type="entry name" value="Znf_RING/FYVE/PHD"/>
</dbReference>
<dbReference type="InterPro" id="IPR001005">
    <property type="entry name" value="SANT/Myb"/>
</dbReference>
<proteinExistence type="predicted"/>
<protein>
    <submittedName>
        <fullName evidence="8">Protein CHROMATIN REMODELING 4</fullName>
    </submittedName>
</protein>
<evidence type="ECO:0000256" key="4">
    <source>
        <dbReference type="PROSITE-ProRule" id="PRU00146"/>
    </source>
</evidence>
<dbReference type="EMBL" id="JARAOO010000012">
    <property type="protein sequence ID" value="KAJ7948987.1"/>
    <property type="molecule type" value="Genomic_DNA"/>
</dbReference>
<dbReference type="PROSITE" id="PS50090">
    <property type="entry name" value="MYB_LIKE"/>
    <property type="match status" value="1"/>
</dbReference>
<accession>A0AAD7PBC8</accession>
<dbReference type="KEGG" id="qsa:O6P43_029387"/>
<dbReference type="PROSITE" id="PS01359">
    <property type="entry name" value="ZF_PHD_1"/>
    <property type="match status" value="1"/>
</dbReference>
<feature type="domain" description="Myb-like" evidence="7">
    <location>
        <begin position="230"/>
        <end position="278"/>
    </location>
</feature>
<evidence type="ECO:0000256" key="2">
    <source>
        <dbReference type="ARBA" id="ARBA00022771"/>
    </source>
</evidence>
<dbReference type="SMART" id="SM00249">
    <property type="entry name" value="PHD"/>
    <property type="match status" value="1"/>
</dbReference>
<dbReference type="PANTHER" id="PTHR24102">
    <property type="entry name" value="PHD FINGER PROTEIN"/>
    <property type="match status" value="1"/>
</dbReference>
<dbReference type="GO" id="GO:0008270">
    <property type="term" value="F:zinc ion binding"/>
    <property type="evidence" value="ECO:0007669"/>
    <property type="project" value="UniProtKB-KW"/>
</dbReference>
<dbReference type="InterPro" id="IPR011011">
    <property type="entry name" value="Znf_FYVE_PHD"/>
</dbReference>
<dbReference type="InterPro" id="IPR019786">
    <property type="entry name" value="Zinc_finger_PHD-type_CS"/>
</dbReference>
<dbReference type="Proteomes" id="UP001163823">
    <property type="component" value="Chromosome 12"/>
</dbReference>
<dbReference type="InterPro" id="IPR009057">
    <property type="entry name" value="Homeodomain-like_sf"/>
</dbReference>
<reference evidence="8" key="1">
    <citation type="journal article" date="2023" name="Science">
        <title>Elucidation of the pathway for biosynthesis of saponin adjuvants from the soapbark tree.</title>
        <authorList>
            <person name="Reed J."/>
            <person name="Orme A."/>
            <person name="El-Demerdash A."/>
            <person name="Owen C."/>
            <person name="Martin L.B.B."/>
            <person name="Misra R.C."/>
            <person name="Kikuchi S."/>
            <person name="Rejzek M."/>
            <person name="Martin A.C."/>
            <person name="Harkess A."/>
            <person name="Leebens-Mack J."/>
            <person name="Louveau T."/>
            <person name="Stephenson M.J."/>
            <person name="Osbourn A."/>
        </authorList>
    </citation>
    <scope>NUCLEOTIDE SEQUENCE</scope>
    <source>
        <strain evidence="8">S10</strain>
    </source>
</reference>
<evidence type="ECO:0000256" key="5">
    <source>
        <dbReference type="SAM" id="MobiDB-lite"/>
    </source>
</evidence>
<dbReference type="Pfam" id="PF00628">
    <property type="entry name" value="PHD"/>
    <property type="match status" value="1"/>
</dbReference>
<dbReference type="SUPFAM" id="SSF57903">
    <property type="entry name" value="FYVE/PHD zinc finger"/>
    <property type="match status" value="1"/>
</dbReference>
<dbReference type="CDD" id="cd15532">
    <property type="entry name" value="PHD2_CHD_II"/>
    <property type="match status" value="1"/>
</dbReference>
<dbReference type="Gene3D" id="1.10.10.60">
    <property type="entry name" value="Homeodomain-like"/>
    <property type="match status" value="1"/>
</dbReference>
<gene>
    <name evidence="8" type="ORF">O6P43_029387</name>
</gene>
<evidence type="ECO:0000259" key="7">
    <source>
        <dbReference type="PROSITE" id="PS50090"/>
    </source>
</evidence>
<evidence type="ECO:0000259" key="6">
    <source>
        <dbReference type="PROSITE" id="PS50016"/>
    </source>
</evidence>
<keyword evidence="2 4" id="KW-0863">Zinc-finger</keyword>
<feature type="domain" description="PHD-type" evidence="6">
    <location>
        <begin position="57"/>
        <end position="104"/>
    </location>
</feature>
<keyword evidence="3" id="KW-0862">Zinc</keyword>
<keyword evidence="1" id="KW-0479">Metal-binding</keyword>
<dbReference type="PROSITE" id="PS50016">
    <property type="entry name" value="ZF_PHD_2"/>
    <property type="match status" value="1"/>
</dbReference>
<organism evidence="8 9">
    <name type="scientific">Quillaja saponaria</name>
    <name type="common">Soap bark tree</name>
    <dbReference type="NCBI Taxonomy" id="32244"/>
    <lineage>
        <taxon>Eukaryota</taxon>
        <taxon>Viridiplantae</taxon>
        <taxon>Streptophyta</taxon>
        <taxon>Embryophyta</taxon>
        <taxon>Tracheophyta</taxon>
        <taxon>Spermatophyta</taxon>
        <taxon>Magnoliopsida</taxon>
        <taxon>eudicotyledons</taxon>
        <taxon>Gunneridae</taxon>
        <taxon>Pentapetalae</taxon>
        <taxon>rosids</taxon>
        <taxon>fabids</taxon>
        <taxon>Fabales</taxon>
        <taxon>Quillajaceae</taxon>
        <taxon>Quillaja</taxon>
    </lineage>
</organism>
<dbReference type="CDD" id="cd11660">
    <property type="entry name" value="SANT_TRF"/>
    <property type="match status" value="1"/>
</dbReference>
<evidence type="ECO:0000256" key="3">
    <source>
        <dbReference type="ARBA" id="ARBA00022833"/>
    </source>
</evidence>
<feature type="region of interest" description="Disordered" evidence="5">
    <location>
        <begin position="434"/>
        <end position="471"/>
    </location>
</feature>
<feature type="compositionally biased region" description="Basic and acidic residues" evidence="5">
    <location>
        <begin position="457"/>
        <end position="471"/>
    </location>
</feature>
<dbReference type="InterPro" id="IPR001965">
    <property type="entry name" value="Znf_PHD"/>
</dbReference>
<evidence type="ECO:0000313" key="9">
    <source>
        <dbReference type="Proteomes" id="UP001163823"/>
    </source>
</evidence>
<feature type="region of interest" description="Disordered" evidence="5">
    <location>
        <begin position="351"/>
        <end position="371"/>
    </location>
</feature>
<sequence>MANEKIDGRLVYKRKFPFGENISKDKKAISSSTECKNSKRDGHLDIPRRTIGNDGYYYECMLCDEGGNLLCCDTCPATYHLECLSPPLESVPEGNWQCQNCSNGDDIPRSTGLRFKIPMSKKMVSPRKEKNVLPSSSNTNTKKIEKFSTDNNVGLRPSSSNEINKEEIDVVCKLDSGYTPAGKALKEKYDRAGLDSLRSSSSLSYGTTMKGLKFSELLAEVEYHAMVKTWTGDQLDALWTGVRRYGQNNWEAILQDPSLNVLKNKTAQDLSMRWREEVFTLTTRDEFPPPKLTSTLCSAHLRETERPDCSSGLIHLVPSLEVGSFGLTSNNSSWLQKPNLMAMRPQASKTTAVATTSRRSVPAAAPQWPSTSNLEHVVPEIGHHQTNKMMAMRSQVSKTTVVATTSRRVFSSNLSSSTSAGPRLLMGGRFQLPNVRMHQNTRDDSSETESDPYLAGRQEESEVSSERTESG</sequence>
<comment type="caution">
    <text evidence="8">The sequence shown here is derived from an EMBL/GenBank/DDBJ whole genome shotgun (WGS) entry which is preliminary data.</text>
</comment>
<name>A0AAD7PBC8_QUISA</name>
<dbReference type="Gene3D" id="3.30.40.10">
    <property type="entry name" value="Zinc/RING finger domain, C3HC4 (zinc finger)"/>
    <property type="match status" value="1"/>
</dbReference>
<dbReference type="PANTHER" id="PTHR24102:SF28">
    <property type="entry name" value="PHD-TYPE DOMAIN-CONTAINING PROTEIN"/>
    <property type="match status" value="1"/>
</dbReference>
<evidence type="ECO:0000313" key="8">
    <source>
        <dbReference type="EMBL" id="KAJ7948987.1"/>
    </source>
</evidence>
<dbReference type="SUPFAM" id="SSF46689">
    <property type="entry name" value="Homeodomain-like"/>
    <property type="match status" value="1"/>
</dbReference>
<evidence type="ECO:0000256" key="1">
    <source>
        <dbReference type="ARBA" id="ARBA00022723"/>
    </source>
</evidence>